<dbReference type="Pfam" id="PF14143">
    <property type="entry name" value="YrhC"/>
    <property type="match status" value="1"/>
</dbReference>
<feature type="transmembrane region" description="Helical" evidence="1">
    <location>
        <begin position="49"/>
        <end position="69"/>
    </location>
</feature>
<protein>
    <submittedName>
        <fullName evidence="2">YrhC family protein</fullName>
    </submittedName>
</protein>
<dbReference type="InterPro" id="IPR025418">
    <property type="entry name" value="YrhC-like"/>
</dbReference>
<keyword evidence="3" id="KW-1185">Reference proteome</keyword>
<organism evidence="2 3">
    <name type="scientific">Alkalicoccobacillus plakortidis</name>
    <dbReference type="NCBI Taxonomy" id="444060"/>
    <lineage>
        <taxon>Bacteria</taxon>
        <taxon>Bacillati</taxon>
        <taxon>Bacillota</taxon>
        <taxon>Bacilli</taxon>
        <taxon>Bacillales</taxon>
        <taxon>Bacillaceae</taxon>
        <taxon>Alkalicoccobacillus</taxon>
    </lineage>
</organism>
<dbReference type="EMBL" id="JAMQJY010000002">
    <property type="protein sequence ID" value="MCM2676576.1"/>
    <property type="molecule type" value="Genomic_DNA"/>
</dbReference>
<evidence type="ECO:0000256" key="1">
    <source>
        <dbReference type="SAM" id="Phobius"/>
    </source>
</evidence>
<keyword evidence="1" id="KW-0472">Membrane</keyword>
<proteinExistence type="predicted"/>
<evidence type="ECO:0000313" key="2">
    <source>
        <dbReference type="EMBL" id="MCM2676576.1"/>
    </source>
</evidence>
<reference evidence="2" key="1">
    <citation type="submission" date="2022-06" db="EMBL/GenBank/DDBJ databases">
        <title>Alkalicoccobacillus porphyridii sp. nov., isolated from a marine red alga, Porphyridium purpureum and reclassification of Shouchella plakortidis and Shouchella gibsonii as Alkalicoccobacillus plakortidis comb. nov. and Alkalicoccobacillus gibsonii comb. nov.</title>
        <authorList>
            <person name="Kim K.H."/>
            <person name="Lee J.K."/>
            <person name="Han D.M."/>
            <person name="Baek J.H."/>
            <person name="Jeon C.O."/>
        </authorList>
    </citation>
    <scope>NUCLEOTIDE SEQUENCE</scope>
    <source>
        <strain evidence="2">DSM 19153</strain>
    </source>
</reference>
<sequence length="78" mass="8805">MENNREKILLGKQEDYHRFGFVLWSLAAFLYVGLVIPEDWAATTRPPELMIPAISVALVGAVVCNRLAVRASKQLYED</sequence>
<gene>
    <name evidence="2" type="ORF">NDM98_14595</name>
</gene>
<evidence type="ECO:0000313" key="3">
    <source>
        <dbReference type="Proteomes" id="UP001203665"/>
    </source>
</evidence>
<keyword evidence="1" id="KW-0812">Transmembrane</keyword>
<comment type="caution">
    <text evidence="2">The sequence shown here is derived from an EMBL/GenBank/DDBJ whole genome shotgun (WGS) entry which is preliminary data.</text>
</comment>
<keyword evidence="1" id="KW-1133">Transmembrane helix</keyword>
<name>A0ABT0XL00_9BACI</name>
<accession>A0ABT0XL00</accession>
<dbReference type="RefSeq" id="WP_251609290.1">
    <property type="nucleotide sequence ID" value="NZ_JAMQJY010000002.1"/>
</dbReference>
<dbReference type="Proteomes" id="UP001203665">
    <property type="component" value="Unassembled WGS sequence"/>
</dbReference>
<feature type="transmembrane region" description="Helical" evidence="1">
    <location>
        <begin position="21"/>
        <end position="37"/>
    </location>
</feature>